<evidence type="ECO:0000256" key="8">
    <source>
        <dbReference type="ARBA" id="ARBA00023136"/>
    </source>
</evidence>
<evidence type="ECO:0000256" key="7">
    <source>
        <dbReference type="ARBA" id="ARBA00022989"/>
    </source>
</evidence>
<dbReference type="PANTHER" id="PTHR43820:SF4">
    <property type="entry name" value="HIGH-AFFINITY BRANCHED-CHAIN AMINO ACID TRANSPORT ATP-BINDING PROTEIN LIVF"/>
    <property type="match status" value="1"/>
</dbReference>
<evidence type="ECO:0000259" key="11">
    <source>
        <dbReference type="PROSITE" id="PS50893"/>
    </source>
</evidence>
<reference evidence="12" key="1">
    <citation type="submission" date="2021-06" db="EMBL/GenBank/DDBJ databases">
        <title>Complete genome sequence of Nocardioides sp. G188.</title>
        <authorList>
            <person name="Im W.-T."/>
        </authorList>
    </citation>
    <scope>NUCLEOTIDE SEQUENCE</scope>
    <source>
        <strain evidence="12">G188</strain>
    </source>
</reference>
<evidence type="ECO:0000313" key="12">
    <source>
        <dbReference type="EMBL" id="QWZ07129.1"/>
    </source>
</evidence>
<dbReference type="SMART" id="SM00382">
    <property type="entry name" value="AAA"/>
    <property type="match status" value="2"/>
</dbReference>
<comment type="subcellular location">
    <subcellularLocation>
        <location evidence="1">Cell membrane</location>
        <topology evidence="1">Multi-pass membrane protein</topology>
    </subcellularLocation>
</comment>
<name>A0A975XZC8_9ACTN</name>
<dbReference type="GO" id="GO:0015658">
    <property type="term" value="F:branched-chain amino acid transmembrane transporter activity"/>
    <property type="evidence" value="ECO:0007669"/>
    <property type="project" value="InterPro"/>
</dbReference>
<organism evidence="12 13">
    <name type="scientific">Nocardioides panacis</name>
    <dbReference type="NCBI Taxonomy" id="2849501"/>
    <lineage>
        <taxon>Bacteria</taxon>
        <taxon>Bacillati</taxon>
        <taxon>Actinomycetota</taxon>
        <taxon>Actinomycetes</taxon>
        <taxon>Propionibacteriales</taxon>
        <taxon>Nocardioidaceae</taxon>
        <taxon>Nocardioides</taxon>
    </lineage>
</organism>
<evidence type="ECO:0000256" key="2">
    <source>
        <dbReference type="ARBA" id="ARBA00005417"/>
    </source>
</evidence>
<feature type="transmembrane region" description="Helical" evidence="10">
    <location>
        <begin position="37"/>
        <end position="58"/>
    </location>
</feature>
<keyword evidence="7 10" id="KW-1133">Transmembrane helix</keyword>
<evidence type="ECO:0000256" key="5">
    <source>
        <dbReference type="ARBA" id="ARBA00022692"/>
    </source>
</evidence>
<dbReference type="CDD" id="cd03224">
    <property type="entry name" value="ABC_TM1139_LivF_branched"/>
    <property type="match status" value="1"/>
</dbReference>
<proteinExistence type="inferred from homology"/>
<accession>A0A975XZC8</accession>
<dbReference type="GO" id="GO:0016887">
    <property type="term" value="F:ATP hydrolysis activity"/>
    <property type="evidence" value="ECO:0007669"/>
    <property type="project" value="InterPro"/>
</dbReference>
<dbReference type="Pfam" id="PF02653">
    <property type="entry name" value="BPD_transp_2"/>
    <property type="match status" value="1"/>
</dbReference>
<keyword evidence="8 10" id="KW-0472">Membrane</keyword>
<keyword evidence="6" id="KW-0029">Amino-acid transport</keyword>
<sequence length="862" mass="92567">MKGLLTRQRGAVALVALALLLYPVVRPYDVYPQTVMLLAFLLAIQSVSWNIISGYAGYISLGHSVFLGLGGYAAAIVATRTGLNPLVLAPLGAVVVTVIAVLVGAVVLRRRSHAFVIITIALLLSTQAVFTNWKSLTGGSDGLTLSLPTWSNDIQALPFYYMFLVVLGLTVAFSAQIRRRKFGTGLIAIREDEGKAAAIGVNAARYKIIAFGCSAFFVGLAGGVYAYYQSFLNPPGMFSILSSVMIVLAALVGGRGTLFGPVIGAFILQFASEAATVYGGGSETRVLLFGIVLVLVVLFMPAGLLPTVQRLWDRRHTGETEYTNQIGALGHGRLEFRTREPRELDPDTEPPVLLDVRGVSKAFGGIQAVDHADLQVREGSITALIGPNGSGKTTLFNLVTGVMKADAGEIWFDGRRIDSLAAHSRGHLGLARTFQVTRLFDSMTVLENVVAPRAGHPAQDDARRRRQRPGGRAGPAPPGLRRPRLVRPAAGRRAVLRPEEARRARPGADDGAAADPARRARRRHQPQPGRAALGHDPRPERAGRLLPGRRAQHPDGARPLRPGLRLRPGHVDQPGLAGRRPQRPGGARRLPRRRVEVRARRLCHLDRCRSRRCTVLRMTNIWAGYGGSHVLQGVDLHCAPGTITCIVGPNGAGKSTVLRVVSGLLSPSEGSVDLDGTPIAGRAPDAILRAGVAQVPQSHALFPQMTVRENVMLGGYTIRRDKDLLQQRFREVSELVPIVADRAEQHAGNLSGGQRRMVEIARCLMLDPTLLLLDEPSLGLDPKAVGSVIALVQDLNAGGKTILLVEQNVRMGLQMATHGVVMEGGRVRLTGTADEVRTNPEIATLFLGGHVATDEPRSGQPA</sequence>
<keyword evidence="12" id="KW-0547">Nucleotide-binding</keyword>
<dbReference type="KEGG" id="nps:KRR39_16755"/>
<dbReference type="EMBL" id="CP077062">
    <property type="protein sequence ID" value="QWZ07129.1"/>
    <property type="molecule type" value="Genomic_DNA"/>
</dbReference>
<feature type="compositionally biased region" description="Low complexity" evidence="9">
    <location>
        <begin position="573"/>
        <end position="588"/>
    </location>
</feature>
<keyword evidence="13" id="KW-1185">Reference proteome</keyword>
<dbReference type="InterPro" id="IPR052156">
    <property type="entry name" value="BCAA_Transport_ATP-bd_LivF"/>
</dbReference>
<feature type="transmembrane region" description="Helical" evidence="10">
    <location>
        <begin position="208"/>
        <end position="228"/>
    </location>
</feature>
<evidence type="ECO:0000313" key="13">
    <source>
        <dbReference type="Proteomes" id="UP000683575"/>
    </source>
</evidence>
<evidence type="ECO:0000256" key="10">
    <source>
        <dbReference type="SAM" id="Phobius"/>
    </source>
</evidence>
<feature type="transmembrane region" description="Helical" evidence="10">
    <location>
        <begin position="115"/>
        <end position="136"/>
    </location>
</feature>
<dbReference type="InterPro" id="IPR017871">
    <property type="entry name" value="ABC_transporter-like_CS"/>
</dbReference>
<dbReference type="InterPro" id="IPR003593">
    <property type="entry name" value="AAA+_ATPase"/>
</dbReference>
<dbReference type="GO" id="GO:0005524">
    <property type="term" value="F:ATP binding"/>
    <property type="evidence" value="ECO:0007669"/>
    <property type="project" value="UniProtKB-KW"/>
</dbReference>
<feature type="region of interest" description="Disordered" evidence="9">
    <location>
        <begin position="451"/>
        <end position="593"/>
    </location>
</feature>
<dbReference type="PROSITE" id="PS50893">
    <property type="entry name" value="ABC_TRANSPORTER_2"/>
    <property type="match status" value="2"/>
</dbReference>
<protein>
    <submittedName>
        <fullName evidence="12">ATP-binding cassette domain-containing protein</fullName>
    </submittedName>
</protein>
<feature type="domain" description="ABC transporter" evidence="11">
    <location>
        <begin position="354"/>
        <end position="593"/>
    </location>
</feature>
<feature type="compositionally biased region" description="Basic and acidic residues" evidence="9">
    <location>
        <begin position="496"/>
        <end position="508"/>
    </location>
</feature>
<dbReference type="Proteomes" id="UP000683575">
    <property type="component" value="Chromosome"/>
</dbReference>
<dbReference type="PANTHER" id="PTHR43820">
    <property type="entry name" value="HIGH-AFFINITY BRANCHED-CHAIN AMINO ACID TRANSPORT ATP-BINDING PROTEIN LIVF"/>
    <property type="match status" value="1"/>
</dbReference>
<evidence type="ECO:0000256" key="4">
    <source>
        <dbReference type="ARBA" id="ARBA00022475"/>
    </source>
</evidence>
<dbReference type="GO" id="GO:0005886">
    <property type="term" value="C:plasma membrane"/>
    <property type="evidence" value="ECO:0007669"/>
    <property type="project" value="UniProtKB-SubCell"/>
</dbReference>
<keyword evidence="3" id="KW-0813">Transport</keyword>
<dbReference type="CDD" id="cd06581">
    <property type="entry name" value="TM_PBP1_LivM_like"/>
    <property type="match status" value="1"/>
</dbReference>
<feature type="transmembrane region" description="Helical" evidence="10">
    <location>
        <begin position="156"/>
        <end position="175"/>
    </location>
</feature>
<dbReference type="Pfam" id="PF00005">
    <property type="entry name" value="ABC_tran"/>
    <property type="match status" value="2"/>
</dbReference>
<feature type="compositionally biased region" description="Basic and acidic residues" evidence="9">
    <location>
        <begin position="533"/>
        <end position="543"/>
    </location>
</feature>
<feature type="transmembrane region" description="Helical" evidence="10">
    <location>
        <begin position="89"/>
        <end position="108"/>
    </location>
</feature>
<dbReference type="InterPro" id="IPR003439">
    <property type="entry name" value="ABC_transporter-like_ATP-bd"/>
</dbReference>
<dbReference type="PROSITE" id="PS00211">
    <property type="entry name" value="ABC_TRANSPORTER_1"/>
    <property type="match status" value="1"/>
</dbReference>
<evidence type="ECO:0000256" key="6">
    <source>
        <dbReference type="ARBA" id="ARBA00022970"/>
    </source>
</evidence>
<keyword evidence="12" id="KW-0067">ATP-binding</keyword>
<feature type="domain" description="ABC transporter" evidence="11">
    <location>
        <begin position="616"/>
        <end position="849"/>
    </location>
</feature>
<feature type="transmembrane region" description="Helical" evidence="10">
    <location>
        <begin position="286"/>
        <end position="305"/>
    </location>
</feature>
<keyword evidence="4" id="KW-1003">Cell membrane</keyword>
<dbReference type="AlphaFoldDB" id="A0A975XZC8"/>
<evidence type="ECO:0000256" key="3">
    <source>
        <dbReference type="ARBA" id="ARBA00022448"/>
    </source>
</evidence>
<keyword evidence="5 10" id="KW-0812">Transmembrane</keyword>
<gene>
    <name evidence="12" type="ORF">KRR39_16755</name>
</gene>
<evidence type="ECO:0000256" key="9">
    <source>
        <dbReference type="SAM" id="MobiDB-lite"/>
    </source>
</evidence>
<dbReference type="GO" id="GO:0015807">
    <property type="term" value="P:L-amino acid transport"/>
    <property type="evidence" value="ECO:0007669"/>
    <property type="project" value="TreeGrafter"/>
</dbReference>
<evidence type="ECO:0000256" key="1">
    <source>
        <dbReference type="ARBA" id="ARBA00004651"/>
    </source>
</evidence>
<feature type="transmembrane region" description="Helical" evidence="10">
    <location>
        <begin position="65"/>
        <end position="83"/>
    </location>
</feature>
<dbReference type="InterPro" id="IPR043428">
    <property type="entry name" value="LivM-like"/>
</dbReference>
<comment type="similarity">
    <text evidence="2">Belongs to the ABC transporter superfamily.</text>
</comment>
<dbReference type="InterPro" id="IPR001851">
    <property type="entry name" value="ABC_transp_permease"/>
</dbReference>